<organism evidence="1 2">
    <name type="scientific">Nephila pilipes</name>
    <name type="common">Giant wood spider</name>
    <name type="synonym">Nephila maculata</name>
    <dbReference type="NCBI Taxonomy" id="299642"/>
    <lineage>
        <taxon>Eukaryota</taxon>
        <taxon>Metazoa</taxon>
        <taxon>Ecdysozoa</taxon>
        <taxon>Arthropoda</taxon>
        <taxon>Chelicerata</taxon>
        <taxon>Arachnida</taxon>
        <taxon>Araneae</taxon>
        <taxon>Araneomorphae</taxon>
        <taxon>Entelegynae</taxon>
        <taxon>Araneoidea</taxon>
        <taxon>Nephilidae</taxon>
        <taxon>Nephila</taxon>
    </lineage>
</organism>
<evidence type="ECO:0000313" key="1">
    <source>
        <dbReference type="EMBL" id="GFU27221.1"/>
    </source>
</evidence>
<evidence type="ECO:0000313" key="2">
    <source>
        <dbReference type="Proteomes" id="UP000887013"/>
    </source>
</evidence>
<proteinExistence type="predicted"/>
<gene>
    <name evidence="1" type="ORF">NPIL_59031</name>
</gene>
<protein>
    <submittedName>
        <fullName evidence="1">Uncharacterized protein</fullName>
    </submittedName>
</protein>
<dbReference type="EMBL" id="BMAW01082015">
    <property type="protein sequence ID" value="GFU27221.1"/>
    <property type="molecule type" value="Genomic_DNA"/>
</dbReference>
<comment type="caution">
    <text evidence="1">The sequence shown here is derived from an EMBL/GenBank/DDBJ whole genome shotgun (WGS) entry which is preliminary data.</text>
</comment>
<name>A0A8X6QMT7_NEPPI</name>
<sequence length="138" mass="16108">MRQHFLGKFTDYENLRMATVRLLHELKPKDFGVRILNKSGVENCYLKNVIFSDEATFYVSDYTSRHNCRFWGAESSLACYAFVKFERRKPRVTLKEDGAPSHWGSIVRAELDKTFPYQSIGRMGLRAMVAKITRQYTP</sequence>
<dbReference type="Proteomes" id="UP000887013">
    <property type="component" value="Unassembled WGS sequence"/>
</dbReference>
<reference evidence="1" key="1">
    <citation type="submission" date="2020-08" db="EMBL/GenBank/DDBJ databases">
        <title>Multicomponent nature underlies the extraordinary mechanical properties of spider dragline silk.</title>
        <authorList>
            <person name="Kono N."/>
            <person name="Nakamura H."/>
            <person name="Mori M."/>
            <person name="Yoshida Y."/>
            <person name="Ohtoshi R."/>
            <person name="Malay A.D."/>
            <person name="Moran D.A.P."/>
            <person name="Tomita M."/>
            <person name="Numata K."/>
            <person name="Arakawa K."/>
        </authorList>
    </citation>
    <scope>NUCLEOTIDE SEQUENCE</scope>
</reference>
<keyword evidence="2" id="KW-1185">Reference proteome</keyword>
<accession>A0A8X6QMT7</accession>
<dbReference type="AlphaFoldDB" id="A0A8X6QMT7"/>